<protein>
    <submittedName>
        <fullName evidence="10">Cytochrome c</fullName>
    </submittedName>
</protein>
<keyword evidence="4" id="KW-0679">Respiratory chain</keyword>
<dbReference type="RefSeq" id="WP_147043579.1">
    <property type="nucleotide sequence ID" value="NZ_BAABIR010000001.1"/>
</dbReference>
<gene>
    <name evidence="10" type="ORF">FRZ32_11195</name>
</gene>
<dbReference type="Gene3D" id="1.10.760.10">
    <property type="entry name" value="Cytochrome c-like domain"/>
    <property type="match status" value="1"/>
</dbReference>
<dbReference type="AlphaFoldDB" id="A0A5C6TUN9"/>
<keyword evidence="2" id="KW-0813">Transport</keyword>
<evidence type="ECO:0000256" key="5">
    <source>
        <dbReference type="ARBA" id="ARBA00022723"/>
    </source>
</evidence>
<accession>A0A5C6TUN9</accession>
<keyword evidence="7 8" id="KW-0408">Iron</keyword>
<evidence type="ECO:0000256" key="8">
    <source>
        <dbReference type="PROSITE-ProRule" id="PRU00433"/>
    </source>
</evidence>
<proteinExistence type="predicted"/>
<name>A0A5C6TUN9_9SPHN</name>
<dbReference type="SUPFAM" id="SSF46626">
    <property type="entry name" value="Cytochrome c"/>
    <property type="match status" value="1"/>
</dbReference>
<evidence type="ECO:0000313" key="10">
    <source>
        <dbReference type="EMBL" id="TXC64173.1"/>
    </source>
</evidence>
<dbReference type="EMBL" id="VOQQ01000001">
    <property type="protein sequence ID" value="TXC64173.1"/>
    <property type="molecule type" value="Genomic_DNA"/>
</dbReference>
<dbReference type="InterPro" id="IPR036909">
    <property type="entry name" value="Cyt_c-like_dom_sf"/>
</dbReference>
<dbReference type="GO" id="GO:0005506">
    <property type="term" value="F:iron ion binding"/>
    <property type="evidence" value="ECO:0007669"/>
    <property type="project" value="InterPro"/>
</dbReference>
<comment type="cofactor">
    <cofactor evidence="1">
        <name>heme c</name>
        <dbReference type="ChEBI" id="CHEBI:61717"/>
    </cofactor>
</comment>
<keyword evidence="5 8" id="KW-0479">Metal-binding</keyword>
<evidence type="ECO:0000259" key="9">
    <source>
        <dbReference type="PROSITE" id="PS51007"/>
    </source>
</evidence>
<dbReference type="InterPro" id="IPR009056">
    <property type="entry name" value="Cyt_c-like_dom"/>
</dbReference>
<keyword evidence="3 8" id="KW-0349">Heme</keyword>
<dbReference type="PROSITE" id="PS51007">
    <property type="entry name" value="CYTC"/>
    <property type="match status" value="1"/>
</dbReference>
<dbReference type="InterPro" id="IPR008168">
    <property type="entry name" value="Cyt_C_IC"/>
</dbReference>
<keyword evidence="11" id="KW-1185">Reference proteome</keyword>
<reference evidence="10 11" key="1">
    <citation type="journal article" date="2015" name="J. Microbiol.">
        <title>Sphingosinicella ginsenosidimutans sp. nov., with ginsenoside converting activity.</title>
        <authorList>
            <person name="Kim J.K."/>
            <person name="Kang M.S."/>
            <person name="Park S.C."/>
            <person name="Kim K.M."/>
            <person name="Choi K."/>
            <person name="Yoon M.H."/>
            <person name="Im W.T."/>
        </authorList>
    </citation>
    <scope>NUCLEOTIDE SEQUENCE [LARGE SCALE GENOMIC DNA]</scope>
    <source>
        <strain evidence="10 11">BS-11</strain>
    </source>
</reference>
<dbReference type="GO" id="GO:0009055">
    <property type="term" value="F:electron transfer activity"/>
    <property type="evidence" value="ECO:0007669"/>
    <property type="project" value="InterPro"/>
</dbReference>
<feature type="domain" description="Cytochrome c" evidence="9">
    <location>
        <begin position="75"/>
        <end position="161"/>
    </location>
</feature>
<evidence type="ECO:0000256" key="7">
    <source>
        <dbReference type="ARBA" id="ARBA00023004"/>
    </source>
</evidence>
<dbReference type="PRINTS" id="PR00605">
    <property type="entry name" value="CYTCHROMECIC"/>
</dbReference>
<dbReference type="OrthoDB" id="9773456at2"/>
<evidence type="ECO:0000256" key="2">
    <source>
        <dbReference type="ARBA" id="ARBA00022448"/>
    </source>
</evidence>
<dbReference type="Pfam" id="PF13442">
    <property type="entry name" value="Cytochrome_CBB3"/>
    <property type="match status" value="1"/>
</dbReference>
<dbReference type="GO" id="GO:0020037">
    <property type="term" value="F:heme binding"/>
    <property type="evidence" value="ECO:0007669"/>
    <property type="project" value="InterPro"/>
</dbReference>
<evidence type="ECO:0000256" key="1">
    <source>
        <dbReference type="ARBA" id="ARBA00001926"/>
    </source>
</evidence>
<evidence type="ECO:0000256" key="6">
    <source>
        <dbReference type="ARBA" id="ARBA00022982"/>
    </source>
</evidence>
<sequence length="181" mass="19579">MKRPRGFLAGWIVGLVTAGLLAAAAAFAILGFGLFDTSASRQHGAVMAWAVHRTMVNSVRRSATPADGDFAIDGAMVLEGARLYERNCISCHGGPGTARARWASAMVPTPPFLIDAPRRWSRGELHLIIRDGIKMTAMPAWGEILPDRDVRSLVAFVQATPKLTPDQFAALRAYAKARPIR</sequence>
<organism evidence="10 11">
    <name type="scientific">Allosphingosinicella ginsenosidimutans</name>
    <dbReference type="NCBI Taxonomy" id="1176539"/>
    <lineage>
        <taxon>Bacteria</taxon>
        <taxon>Pseudomonadati</taxon>
        <taxon>Pseudomonadota</taxon>
        <taxon>Alphaproteobacteria</taxon>
        <taxon>Sphingomonadales</taxon>
        <taxon>Sphingomonadaceae</taxon>
        <taxon>Allosphingosinicella</taxon>
    </lineage>
</organism>
<evidence type="ECO:0000256" key="4">
    <source>
        <dbReference type="ARBA" id="ARBA00022660"/>
    </source>
</evidence>
<keyword evidence="6" id="KW-0249">Electron transport</keyword>
<evidence type="ECO:0000256" key="3">
    <source>
        <dbReference type="ARBA" id="ARBA00022617"/>
    </source>
</evidence>
<dbReference type="Proteomes" id="UP000321249">
    <property type="component" value="Unassembled WGS sequence"/>
</dbReference>
<evidence type="ECO:0000313" key="11">
    <source>
        <dbReference type="Proteomes" id="UP000321249"/>
    </source>
</evidence>
<comment type="caution">
    <text evidence="10">The sequence shown here is derived from an EMBL/GenBank/DDBJ whole genome shotgun (WGS) entry which is preliminary data.</text>
</comment>